<proteinExistence type="predicted"/>
<dbReference type="SUPFAM" id="SSF56784">
    <property type="entry name" value="HAD-like"/>
    <property type="match status" value="1"/>
</dbReference>
<protein>
    <submittedName>
        <fullName evidence="1">Putative hydrolase of the HAD superfamily</fullName>
    </submittedName>
</protein>
<dbReference type="PANTHER" id="PTHR46191:SF2">
    <property type="entry name" value="HALOACID DEHALOGENASE-LIKE HYDROLASE DOMAIN-CONTAINING PROTEIN 3"/>
    <property type="match status" value="1"/>
</dbReference>
<dbReference type="InterPro" id="IPR036412">
    <property type="entry name" value="HAD-like_sf"/>
</dbReference>
<dbReference type="InterPro" id="IPR051828">
    <property type="entry name" value="HAD-like_hydrolase_domain"/>
</dbReference>
<dbReference type="RefSeq" id="WP_054784122.1">
    <property type="nucleotide sequence ID" value="NZ_FPBD01000008.1"/>
</dbReference>
<dbReference type="NCBIfam" id="TIGR01549">
    <property type="entry name" value="HAD-SF-IA-v1"/>
    <property type="match status" value="1"/>
</dbReference>
<dbReference type="InterPro" id="IPR044924">
    <property type="entry name" value="HAD-SF_hydro_IA_REG-2-like_cap"/>
</dbReference>
<organism evidence="1 2">
    <name type="scientific">Pseudovibrio denitrificans</name>
    <dbReference type="NCBI Taxonomy" id="258256"/>
    <lineage>
        <taxon>Bacteria</taxon>
        <taxon>Pseudomonadati</taxon>
        <taxon>Pseudomonadota</taxon>
        <taxon>Alphaproteobacteria</taxon>
        <taxon>Hyphomicrobiales</taxon>
        <taxon>Stappiaceae</taxon>
        <taxon>Pseudovibrio</taxon>
    </lineage>
</organism>
<dbReference type="Proteomes" id="UP000183371">
    <property type="component" value="Unassembled WGS sequence"/>
</dbReference>
<dbReference type="EMBL" id="FPBD01000008">
    <property type="protein sequence ID" value="SFU10818.1"/>
    <property type="molecule type" value="Genomic_DNA"/>
</dbReference>
<dbReference type="AlphaFoldDB" id="A0A1I7DGL9"/>
<dbReference type="PANTHER" id="PTHR46191">
    <property type="match status" value="1"/>
</dbReference>
<keyword evidence="1" id="KW-0378">Hydrolase</keyword>
<dbReference type="SFLD" id="SFLDG01129">
    <property type="entry name" value="C1.5:_HAD__Beta-PGM__Phosphata"/>
    <property type="match status" value="1"/>
</dbReference>
<name>A0A1I7DGL9_9HYPH</name>
<dbReference type="Pfam" id="PF00702">
    <property type="entry name" value="Hydrolase"/>
    <property type="match status" value="1"/>
</dbReference>
<dbReference type="SFLD" id="SFLDS00003">
    <property type="entry name" value="Haloacid_Dehalogenase"/>
    <property type="match status" value="1"/>
</dbReference>
<gene>
    <name evidence="1" type="ORF">SAMN05444141_108346</name>
</gene>
<dbReference type="Gene3D" id="1.10.150.720">
    <property type="entry name" value="Haloacid dehalogenase-like hydrolase"/>
    <property type="match status" value="1"/>
</dbReference>
<accession>A0A1I7DGL9</accession>
<keyword evidence="2" id="KW-1185">Reference proteome</keyword>
<reference evidence="2" key="1">
    <citation type="submission" date="2016-10" db="EMBL/GenBank/DDBJ databases">
        <authorList>
            <person name="Varghese N."/>
            <person name="Submissions S."/>
        </authorList>
    </citation>
    <scope>NUCLEOTIDE SEQUENCE [LARGE SCALE GENOMIC DNA]</scope>
    <source>
        <strain evidence="2">DSM 17465</strain>
    </source>
</reference>
<dbReference type="GO" id="GO:0016787">
    <property type="term" value="F:hydrolase activity"/>
    <property type="evidence" value="ECO:0007669"/>
    <property type="project" value="UniProtKB-KW"/>
</dbReference>
<sequence>MKKNILWDFDGTIARLPGLWSGTMKVVLKDVYNVVADSEIIKAHFSSGFPWHRPEKLHDALGAEEWWDNIKPILYQAAHACGVDDDNLMQHFRNTFLDVKRWEITPNIEDVLQLVKDNGGSNYILSNHVPELPELVRDLELDTYFDEIISSGNTGIEKPNPACFDRVVELAQNNNPDDYLMIGDSVSADFGFASSQNIKCIIVGVQAPSSSRYLTARNMLDLHPEIEAFLGLH</sequence>
<dbReference type="InterPro" id="IPR023214">
    <property type="entry name" value="HAD_sf"/>
</dbReference>
<evidence type="ECO:0000313" key="2">
    <source>
        <dbReference type="Proteomes" id="UP000183371"/>
    </source>
</evidence>
<evidence type="ECO:0000313" key="1">
    <source>
        <dbReference type="EMBL" id="SFU10818.1"/>
    </source>
</evidence>
<dbReference type="Gene3D" id="3.40.50.1000">
    <property type="entry name" value="HAD superfamily/HAD-like"/>
    <property type="match status" value="1"/>
</dbReference>
<dbReference type="InterPro" id="IPR006439">
    <property type="entry name" value="HAD-SF_hydro_IA"/>
</dbReference>